<feature type="disulfide bond" evidence="5">
    <location>
        <begin position="87"/>
        <end position="93"/>
    </location>
</feature>
<keyword evidence="7" id="KW-1185">Reference proteome</keyword>
<accession>A0A6P6FS36</accession>
<dbReference type="PIRSF" id="PIRSF002703">
    <property type="entry name" value="Thaumatin"/>
    <property type="match status" value="1"/>
</dbReference>
<dbReference type="GO" id="GO:0005576">
    <property type="term" value="C:extracellular region"/>
    <property type="evidence" value="ECO:0007669"/>
    <property type="project" value="UniProtKB-SubCell"/>
</dbReference>
<organism evidence="7 8">
    <name type="scientific">Ziziphus jujuba</name>
    <name type="common">Chinese jujube</name>
    <name type="synonym">Ziziphus sativa</name>
    <dbReference type="NCBI Taxonomy" id="326968"/>
    <lineage>
        <taxon>Eukaryota</taxon>
        <taxon>Viridiplantae</taxon>
        <taxon>Streptophyta</taxon>
        <taxon>Embryophyta</taxon>
        <taxon>Tracheophyta</taxon>
        <taxon>Spermatophyta</taxon>
        <taxon>Magnoliopsida</taxon>
        <taxon>eudicotyledons</taxon>
        <taxon>Gunneridae</taxon>
        <taxon>Pentapetalae</taxon>
        <taxon>rosids</taxon>
        <taxon>fabids</taxon>
        <taxon>Rosales</taxon>
        <taxon>Rhamnaceae</taxon>
        <taxon>Paliureae</taxon>
        <taxon>Ziziphus</taxon>
    </lineage>
</organism>
<dbReference type="SUPFAM" id="SSF49870">
    <property type="entry name" value="Osmotin, thaumatin-like protein"/>
    <property type="match status" value="1"/>
</dbReference>
<evidence type="ECO:0000256" key="1">
    <source>
        <dbReference type="ARBA" id="ARBA00004613"/>
    </source>
</evidence>
<keyword evidence="4 5" id="KW-1015">Disulfide bond</keyword>
<feature type="disulfide bond" evidence="5">
    <location>
        <begin position="146"/>
        <end position="187"/>
    </location>
</feature>
<sequence>MRLSKASLVKILCFLFVISSTKAGSIDIINRCPFVVWAAAYPGGGMRLSPGESWPLRVDGDKPGRIWARTNCVFNESGHGKCETGDCGGVLHCQNGGKSPATLAEYRLGEANKSGPAFYDISLVDGFNVPMEFSPTSPQCTRSLTCAANINDDCPTEWKVPGGCINPCVQGGCGRPANYTRFFKDRCPDAYSFGLDDRSSTFTCPGGTDYKVVFCPNDILQGLDCQFWFNCRSHI</sequence>
<dbReference type="Proteomes" id="UP001652623">
    <property type="component" value="Chromosome 6"/>
</dbReference>
<comment type="subcellular location">
    <subcellularLocation>
        <location evidence="1">Secreted</location>
    </subcellularLocation>
</comment>
<dbReference type="Pfam" id="PF00314">
    <property type="entry name" value="Thaumatin"/>
    <property type="match status" value="1"/>
</dbReference>
<dbReference type="CDD" id="cd09217">
    <property type="entry name" value="TLP-P"/>
    <property type="match status" value="1"/>
</dbReference>
<feature type="disulfide bond" evidence="5">
    <location>
        <begin position="32"/>
        <end position="215"/>
    </location>
</feature>
<evidence type="ECO:0000256" key="5">
    <source>
        <dbReference type="PIRSR" id="PIRSR002703-1"/>
    </source>
</evidence>
<evidence type="ECO:0000313" key="7">
    <source>
        <dbReference type="Proteomes" id="UP001652623"/>
    </source>
</evidence>
<dbReference type="Gene3D" id="2.60.110.10">
    <property type="entry name" value="Thaumatin"/>
    <property type="match status" value="1"/>
</dbReference>
<dbReference type="GeneID" id="107405279"/>
<feature type="signal peptide" evidence="6">
    <location>
        <begin position="1"/>
        <end position="23"/>
    </location>
</feature>
<keyword evidence="6" id="KW-0732">Signal</keyword>
<dbReference type="PROSITE" id="PS51367">
    <property type="entry name" value="THAUMATIN_2"/>
    <property type="match status" value="1"/>
</dbReference>
<dbReference type="InterPro" id="IPR001938">
    <property type="entry name" value="Thaumatin"/>
</dbReference>
<evidence type="ECO:0000256" key="6">
    <source>
        <dbReference type="SAM" id="SignalP"/>
    </source>
</evidence>
<dbReference type="PRINTS" id="PR00347">
    <property type="entry name" value="THAUMATIN"/>
</dbReference>
<dbReference type="AlphaFoldDB" id="A0A6P6FS36"/>
<feature type="disulfide bond" evidence="5">
    <location>
        <begin position="154"/>
        <end position="164"/>
    </location>
</feature>
<proteinExistence type="inferred from homology"/>
<reference evidence="8" key="1">
    <citation type="submission" date="2025-08" db="UniProtKB">
        <authorList>
            <consortium name="RefSeq"/>
        </authorList>
    </citation>
    <scope>IDENTIFICATION</scope>
    <source>
        <tissue evidence="8">Seedling</tissue>
    </source>
</reference>
<feature type="disulfide bond" evidence="5">
    <location>
        <begin position="72"/>
        <end position="82"/>
    </location>
</feature>
<name>A0A6P6FS36_ZIZJJ</name>
<protein>
    <submittedName>
        <fullName evidence="8">Protein P21 isoform X2</fullName>
    </submittedName>
</protein>
<dbReference type="PANTHER" id="PTHR31048">
    <property type="entry name" value="OS03G0233200 PROTEIN"/>
    <property type="match status" value="1"/>
</dbReference>
<dbReference type="InterPro" id="IPR017949">
    <property type="entry name" value="Thaumatin_CS"/>
</dbReference>
<dbReference type="FunFam" id="2.60.110.10:FF:000003">
    <property type="entry name" value="Thaumatin I"/>
    <property type="match status" value="1"/>
</dbReference>
<evidence type="ECO:0000313" key="8">
    <source>
        <dbReference type="RefSeq" id="XP_024924789.1"/>
    </source>
</evidence>
<evidence type="ECO:0000256" key="3">
    <source>
        <dbReference type="ARBA" id="ARBA00022525"/>
    </source>
</evidence>
<dbReference type="RefSeq" id="XP_024924789.1">
    <property type="nucleotide sequence ID" value="XM_025069021.3"/>
</dbReference>
<dbReference type="SMART" id="SM00205">
    <property type="entry name" value="THN"/>
    <property type="match status" value="1"/>
</dbReference>
<evidence type="ECO:0000256" key="4">
    <source>
        <dbReference type="ARBA" id="ARBA00023157"/>
    </source>
</evidence>
<dbReference type="InterPro" id="IPR037176">
    <property type="entry name" value="Osmotin/thaumatin-like_sf"/>
</dbReference>
<dbReference type="PROSITE" id="PS00316">
    <property type="entry name" value="THAUMATIN_1"/>
    <property type="match status" value="1"/>
</dbReference>
<gene>
    <name evidence="8" type="primary">LOC107405279</name>
</gene>
<comment type="similarity">
    <text evidence="2">Belongs to the thaumatin family.</text>
</comment>
<feature type="chain" id="PRO_5028446177" evidence="6">
    <location>
        <begin position="24"/>
        <end position="235"/>
    </location>
</feature>
<keyword evidence="3" id="KW-0964">Secreted</keyword>
<evidence type="ECO:0000256" key="2">
    <source>
        <dbReference type="ARBA" id="ARBA00010607"/>
    </source>
</evidence>